<dbReference type="AlphaFoldDB" id="A0A381QUX8"/>
<dbReference type="InterPro" id="IPR017476">
    <property type="entry name" value="UDP-Glc/GDP-Man"/>
</dbReference>
<organism evidence="8">
    <name type="scientific">marine metagenome</name>
    <dbReference type="NCBI Taxonomy" id="408172"/>
    <lineage>
        <taxon>unclassified sequences</taxon>
        <taxon>metagenomes</taxon>
        <taxon>ecological metagenomes</taxon>
    </lineage>
</organism>
<feature type="domain" description="UDP-glucose/GDP-mannose dehydrogenase C-terminal" evidence="7">
    <location>
        <begin position="360"/>
        <end position="465"/>
    </location>
</feature>
<dbReference type="SMART" id="SM00984">
    <property type="entry name" value="UDPG_MGDP_dh_C"/>
    <property type="match status" value="1"/>
</dbReference>
<dbReference type="PIRSF" id="PIRSF000124">
    <property type="entry name" value="UDPglc_GDPman_dh"/>
    <property type="match status" value="1"/>
</dbReference>
<gene>
    <name evidence="8" type="ORF">METZ01_LOCUS34451</name>
</gene>
<dbReference type="FunFam" id="3.40.50.720:FF:000032">
    <property type="entry name" value="UDP-glucose 6-dehydrogenase"/>
    <property type="match status" value="1"/>
</dbReference>
<dbReference type="InterPro" id="IPR028356">
    <property type="entry name" value="UDPglc_DH_euk"/>
</dbReference>
<dbReference type="NCBIfam" id="TIGR03026">
    <property type="entry name" value="NDP-sugDHase"/>
    <property type="match status" value="1"/>
</dbReference>
<dbReference type="InterPro" id="IPR001732">
    <property type="entry name" value="UDP-Glc/GDP-Man_DH_N"/>
</dbReference>
<dbReference type="Pfam" id="PF03720">
    <property type="entry name" value="UDPG_MGDP_dh_C"/>
    <property type="match status" value="1"/>
</dbReference>
<dbReference type="EC" id="1.1.1.22" evidence="3"/>
<dbReference type="PANTHER" id="PTHR11374">
    <property type="entry name" value="UDP-GLUCOSE DEHYDROGENASE/UDP-MANNAC DEHYDROGENASE"/>
    <property type="match status" value="1"/>
</dbReference>
<dbReference type="InterPro" id="IPR036291">
    <property type="entry name" value="NAD(P)-bd_dom_sf"/>
</dbReference>
<dbReference type="SUPFAM" id="SSF48179">
    <property type="entry name" value="6-phosphogluconate dehydrogenase C-terminal domain-like"/>
    <property type="match status" value="1"/>
</dbReference>
<reference evidence="8" key="1">
    <citation type="submission" date="2018-05" db="EMBL/GenBank/DDBJ databases">
        <authorList>
            <person name="Lanie J.A."/>
            <person name="Ng W.-L."/>
            <person name="Kazmierczak K.M."/>
            <person name="Andrzejewski T.M."/>
            <person name="Davidsen T.M."/>
            <person name="Wayne K.J."/>
            <person name="Tettelin H."/>
            <person name="Glass J.I."/>
            <person name="Rusch D."/>
            <person name="Podicherti R."/>
            <person name="Tsui H.-C.T."/>
            <person name="Winkler M.E."/>
        </authorList>
    </citation>
    <scope>NUCLEOTIDE SEQUENCE</scope>
</reference>
<dbReference type="UniPathway" id="UPA00038">
    <property type="reaction ID" value="UER00491"/>
</dbReference>
<dbReference type="Gene3D" id="1.20.5.100">
    <property type="entry name" value="Cytochrome c1, transmembrane anchor, C-terminal"/>
    <property type="match status" value="1"/>
</dbReference>
<dbReference type="EMBL" id="UINC01001474">
    <property type="protein sequence ID" value="SUZ81597.1"/>
    <property type="molecule type" value="Genomic_DNA"/>
</dbReference>
<accession>A0A381QUX8</accession>
<dbReference type="FunFam" id="3.40.50.720:FF:000193">
    <property type="entry name" value="UDP-glucose 6-dehydrogenase"/>
    <property type="match status" value="1"/>
</dbReference>
<evidence type="ECO:0000256" key="5">
    <source>
        <dbReference type="ARBA" id="ARBA00023027"/>
    </source>
</evidence>
<comment type="catalytic activity">
    <reaction evidence="6">
        <text>UDP-alpha-D-glucose + 2 NAD(+) + H2O = UDP-alpha-D-glucuronate + 2 NADH + 3 H(+)</text>
        <dbReference type="Rhea" id="RHEA:23596"/>
        <dbReference type="ChEBI" id="CHEBI:15377"/>
        <dbReference type="ChEBI" id="CHEBI:15378"/>
        <dbReference type="ChEBI" id="CHEBI:57540"/>
        <dbReference type="ChEBI" id="CHEBI:57945"/>
        <dbReference type="ChEBI" id="CHEBI:58052"/>
        <dbReference type="ChEBI" id="CHEBI:58885"/>
        <dbReference type="EC" id="1.1.1.22"/>
    </reaction>
</comment>
<dbReference type="InterPro" id="IPR014026">
    <property type="entry name" value="UDP-Glc/GDP-Man_DH_dimer"/>
</dbReference>
<dbReference type="GO" id="GO:0003979">
    <property type="term" value="F:UDP-glucose 6-dehydrogenase activity"/>
    <property type="evidence" value="ECO:0007669"/>
    <property type="project" value="UniProtKB-EC"/>
</dbReference>
<protein>
    <recommendedName>
        <fullName evidence="3">UDP-glucose 6-dehydrogenase</fullName>
        <ecNumber evidence="3">1.1.1.22</ecNumber>
    </recommendedName>
</protein>
<dbReference type="SUPFAM" id="SSF51735">
    <property type="entry name" value="NAD(P)-binding Rossmann-fold domains"/>
    <property type="match status" value="1"/>
</dbReference>
<dbReference type="Gene3D" id="3.40.50.720">
    <property type="entry name" value="NAD(P)-binding Rossmann-like Domain"/>
    <property type="match status" value="2"/>
</dbReference>
<evidence type="ECO:0000256" key="2">
    <source>
        <dbReference type="ARBA" id="ARBA00006601"/>
    </source>
</evidence>
<evidence type="ECO:0000256" key="1">
    <source>
        <dbReference type="ARBA" id="ARBA00004701"/>
    </source>
</evidence>
<keyword evidence="5" id="KW-0520">NAD</keyword>
<evidence type="ECO:0000256" key="6">
    <source>
        <dbReference type="ARBA" id="ARBA00047473"/>
    </source>
</evidence>
<keyword evidence="4" id="KW-0560">Oxidoreductase</keyword>
<evidence type="ECO:0000259" key="7">
    <source>
        <dbReference type="SMART" id="SM00984"/>
    </source>
</evidence>
<evidence type="ECO:0000313" key="8">
    <source>
        <dbReference type="EMBL" id="SUZ81597.1"/>
    </source>
</evidence>
<dbReference type="InterPro" id="IPR036220">
    <property type="entry name" value="UDP-Glc/GDP-Man_DH_C_sf"/>
</dbReference>
<dbReference type="GO" id="GO:0051287">
    <property type="term" value="F:NAD binding"/>
    <property type="evidence" value="ECO:0007669"/>
    <property type="project" value="InterPro"/>
</dbReference>
<dbReference type="InterPro" id="IPR008927">
    <property type="entry name" value="6-PGluconate_DH-like_C_sf"/>
</dbReference>
<dbReference type="PANTHER" id="PTHR11374:SF3">
    <property type="entry name" value="UDP-GLUCOSE 6-DEHYDROGENASE"/>
    <property type="match status" value="1"/>
</dbReference>
<comment type="similarity">
    <text evidence="2">Belongs to the UDP-glucose/GDP-mannose dehydrogenase family.</text>
</comment>
<dbReference type="FunFam" id="1.20.5.100:FF:000001">
    <property type="entry name" value="UDP-glucose 6-dehydrogenase"/>
    <property type="match status" value="1"/>
</dbReference>
<dbReference type="SUPFAM" id="SSF52413">
    <property type="entry name" value="UDP-glucose/GDP-mannose dehydrogenase C-terminal domain"/>
    <property type="match status" value="1"/>
</dbReference>
<proteinExistence type="inferred from homology"/>
<dbReference type="GO" id="GO:0006065">
    <property type="term" value="P:UDP-glucuronate biosynthetic process"/>
    <property type="evidence" value="ECO:0007669"/>
    <property type="project" value="UniProtKB-UniPathway"/>
</dbReference>
<comment type="pathway">
    <text evidence="1">Nucleotide-sugar biosynthesis; UDP-alpha-D-glucuronate biosynthesis; UDP-alpha-D-glucuronate from UDP-alpha-D-glucose: step 1/1.</text>
</comment>
<evidence type="ECO:0000256" key="3">
    <source>
        <dbReference type="ARBA" id="ARBA00012954"/>
    </source>
</evidence>
<dbReference type="Pfam" id="PF03721">
    <property type="entry name" value="UDPG_MGDP_dh_N"/>
    <property type="match status" value="1"/>
</dbReference>
<dbReference type="InterPro" id="IPR014027">
    <property type="entry name" value="UDP-Glc/GDP-Man_DH_C"/>
</dbReference>
<dbReference type="Pfam" id="PF00984">
    <property type="entry name" value="UDPG_MGDP_dh"/>
    <property type="match status" value="1"/>
</dbReference>
<evidence type="ECO:0000256" key="4">
    <source>
        <dbReference type="ARBA" id="ARBA00023002"/>
    </source>
</evidence>
<name>A0A381QUX8_9ZZZZ</name>
<sequence>MSKGLVRSGPDLFSFKSAKHRAEKFLMPQKNFKKNILCIGAGYVGGPTMTIIANKCSDYKITVVDISKERIAAWNSNELPIFEPGLKDRLLKVRGKNLFFSNDIDTSIDQADIIFVCVNTPIKKFGEGAGKAVDLQFIEQTARRIKENSQSNKIIVEKSTLPVRAAATLENILHSGNEKVRFEILSNPEFMAEGTAVRDMEFPDRVLIGSKDTPAGLAARQELVDLYLHWVPKENLITTNLWSSELSKLVSNGFLAQRISSINSIAAICEVTEADVTEVSKAVGKDSRIGPKFLNAGPGFGGSCFRKDILNLVYLCEHYQLNEVASFWEQVVSLNDYQMEHYVRRILQAMFNTLAGKKLAVFGFAFKPNTGDTRDSPAIYICKRLLEEKAYLRITDPQALKNARNDLQDLENLEFVEDPYKAAEGVHGIALITDWAEYSKLDFQEIFDKMEKPAFIFDGRNQLNRLALFDIGFNVYSVGKAPLTHF</sequence>
<dbReference type="PIRSF" id="PIRSF500133">
    <property type="entry name" value="UDPglc_DH_euk"/>
    <property type="match status" value="1"/>
</dbReference>